<keyword evidence="1" id="KW-0732">Signal</keyword>
<comment type="caution">
    <text evidence="2">The sequence shown here is derived from an EMBL/GenBank/DDBJ whole genome shotgun (WGS) entry which is preliminary data.</text>
</comment>
<accession>A0A7C4CDV1</accession>
<dbReference type="EMBL" id="DSUT01000092">
    <property type="protein sequence ID" value="HGK28204.1"/>
    <property type="molecule type" value="Genomic_DNA"/>
</dbReference>
<sequence>MTKRLLGVVLLSALLPASAAGYGFSFVCRSDTSQRVEPGGVAEFVFSLTNTGAEPDIYEFDCRVVQAVSGWAAIYCLGGRCYEPGVPAYDTLAAGQADTTIGVSVYTSSTAGEEVVRLRASSLGAPTLTDSITIRTMAGSGVAENGLAGFCHRAPARLVRGAVFVVGAGTVFTSCGRLVAKLRPDWNDMRHLAAGVYVVRPVPGSSFGLRRLVVVK</sequence>
<feature type="chain" id="PRO_5027602832" description="DUF11 domain-containing protein" evidence="1">
    <location>
        <begin position="20"/>
        <end position="216"/>
    </location>
</feature>
<evidence type="ECO:0000313" key="2">
    <source>
        <dbReference type="EMBL" id="HGK28204.1"/>
    </source>
</evidence>
<organism evidence="2">
    <name type="scientific">candidate division WOR-3 bacterium</name>
    <dbReference type="NCBI Taxonomy" id="2052148"/>
    <lineage>
        <taxon>Bacteria</taxon>
        <taxon>Bacteria division WOR-3</taxon>
    </lineage>
</organism>
<reference evidence="2" key="1">
    <citation type="journal article" date="2020" name="mSystems">
        <title>Genome- and Community-Level Interaction Insights into Carbon Utilization and Element Cycling Functions of Hydrothermarchaeota in Hydrothermal Sediment.</title>
        <authorList>
            <person name="Zhou Z."/>
            <person name="Liu Y."/>
            <person name="Xu W."/>
            <person name="Pan J."/>
            <person name="Luo Z.H."/>
            <person name="Li M."/>
        </authorList>
    </citation>
    <scope>NUCLEOTIDE SEQUENCE [LARGE SCALE GENOMIC DNA]</scope>
    <source>
        <strain evidence="2">SpSt-488</strain>
    </source>
</reference>
<feature type="signal peptide" evidence="1">
    <location>
        <begin position="1"/>
        <end position="19"/>
    </location>
</feature>
<evidence type="ECO:0000256" key="1">
    <source>
        <dbReference type="SAM" id="SignalP"/>
    </source>
</evidence>
<gene>
    <name evidence="2" type="ORF">ENS41_04540</name>
</gene>
<dbReference type="AlphaFoldDB" id="A0A7C4CDV1"/>
<proteinExistence type="predicted"/>
<name>A0A7C4CDV1_UNCW3</name>
<protein>
    <recommendedName>
        <fullName evidence="3">DUF11 domain-containing protein</fullName>
    </recommendedName>
</protein>
<evidence type="ECO:0008006" key="3">
    <source>
        <dbReference type="Google" id="ProtNLM"/>
    </source>
</evidence>